<feature type="compositionally biased region" description="Basic and acidic residues" evidence="6">
    <location>
        <begin position="179"/>
        <end position="199"/>
    </location>
</feature>
<dbReference type="GO" id="GO:0035102">
    <property type="term" value="C:PRC1 complex"/>
    <property type="evidence" value="ECO:0007669"/>
    <property type="project" value="TreeGrafter"/>
</dbReference>
<dbReference type="GO" id="GO:0000785">
    <property type="term" value="C:chromatin"/>
    <property type="evidence" value="ECO:0007669"/>
    <property type="project" value="TreeGrafter"/>
</dbReference>
<name>A0A672GU61_SALFA</name>
<evidence type="ECO:0000259" key="7">
    <source>
        <dbReference type="PROSITE" id="PS50013"/>
    </source>
</evidence>
<dbReference type="SMART" id="SM00298">
    <property type="entry name" value="CHROMO"/>
    <property type="match status" value="1"/>
</dbReference>
<evidence type="ECO:0000256" key="5">
    <source>
        <dbReference type="ARBA" id="ARBA00023242"/>
    </source>
</evidence>
<keyword evidence="5" id="KW-0539">Nucleus</keyword>
<dbReference type="InterPro" id="IPR016197">
    <property type="entry name" value="Chromo-like_dom_sf"/>
</dbReference>
<evidence type="ECO:0000256" key="4">
    <source>
        <dbReference type="ARBA" id="ARBA00023163"/>
    </source>
</evidence>
<dbReference type="InterPro" id="IPR023780">
    <property type="entry name" value="Chromo_domain"/>
</dbReference>
<comment type="subcellular location">
    <subcellularLocation>
        <location evidence="1">Nucleus</location>
    </subcellularLocation>
</comment>
<dbReference type="PROSITE" id="PS50013">
    <property type="entry name" value="CHROMO_2"/>
    <property type="match status" value="1"/>
</dbReference>
<dbReference type="Pfam" id="PF17218">
    <property type="entry name" value="CBX7_C"/>
    <property type="match status" value="1"/>
</dbReference>
<keyword evidence="3" id="KW-0805">Transcription regulation</keyword>
<dbReference type="OMA" id="RLHHHGE"/>
<evidence type="ECO:0000256" key="1">
    <source>
        <dbReference type="ARBA" id="ARBA00004123"/>
    </source>
</evidence>
<dbReference type="GO" id="GO:0003682">
    <property type="term" value="F:chromatin binding"/>
    <property type="evidence" value="ECO:0007669"/>
    <property type="project" value="TreeGrafter"/>
</dbReference>
<sequence>MELSAVGESVFAAESIIKRRIRRGRWEYLVKWKGWSQKYSTWEPEENILDARLFAAFEEREREREMFGPKKRGPKPETFLLKAKAKAKEKTYDFRREAARGMQVSYPIPEPVVTPRAREGLRTVVPTIFPPSAVNRGESIPVRPPEPERRPRLPPPADLMVHDTVHYPKKRGRKPKMQLHYDHDKGGGSAEPEAKRSRLLEGQGSHGLSKPSRPVHYHGEPSDRSLLQLTRRFQEETTITPKSRHMGGYACAYRPDVHKGVQGGHRTYSVSRMSIPHSSHQAKMYCPPRDQPSASLQSVHEASTQRVSSWRPSFANMDTVTVTDVTSNFLTVTIRESSTDKGFFREKR</sequence>
<dbReference type="InterPro" id="IPR017984">
    <property type="entry name" value="Chromo_dom_subgr"/>
</dbReference>
<dbReference type="GO" id="GO:0000122">
    <property type="term" value="P:negative regulation of transcription by RNA polymerase II"/>
    <property type="evidence" value="ECO:0007669"/>
    <property type="project" value="TreeGrafter"/>
</dbReference>
<dbReference type="SUPFAM" id="SSF54160">
    <property type="entry name" value="Chromo domain-like"/>
    <property type="match status" value="1"/>
</dbReference>
<reference evidence="8" key="1">
    <citation type="submission" date="2019-06" db="EMBL/GenBank/DDBJ databases">
        <authorList>
            <consortium name="Wellcome Sanger Institute Data Sharing"/>
        </authorList>
    </citation>
    <scope>NUCLEOTIDE SEQUENCE [LARGE SCALE GENOMIC DNA]</scope>
</reference>
<evidence type="ECO:0000256" key="6">
    <source>
        <dbReference type="SAM" id="MobiDB-lite"/>
    </source>
</evidence>
<dbReference type="PROSITE" id="PS00598">
    <property type="entry name" value="CHROMO_1"/>
    <property type="match status" value="1"/>
</dbReference>
<feature type="domain" description="Chromo" evidence="7">
    <location>
        <begin position="11"/>
        <end position="69"/>
    </location>
</feature>
<dbReference type="Gene3D" id="2.40.50.40">
    <property type="match status" value="1"/>
</dbReference>
<dbReference type="FunFam" id="2.40.50.40:FF:000006">
    <property type="entry name" value="Chromobox protein homolog 7"/>
    <property type="match status" value="1"/>
</dbReference>
<evidence type="ECO:0000313" key="8">
    <source>
        <dbReference type="Ensembl" id="ENSSFAP00005021812.1"/>
    </source>
</evidence>
<keyword evidence="2" id="KW-0678">Repressor</keyword>
<dbReference type="Proteomes" id="UP000472267">
    <property type="component" value="Chromosome 4"/>
</dbReference>
<dbReference type="Pfam" id="PF00385">
    <property type="entry name" value="Chromo"/>
    <property type="match status" value="1"/>
</dbReference>
<evidence type="ECO:0000256" key="2">
    <source>
        <dbReference type="ARBA" id="ARBA00022491"/>
    </source>
</evidence>
<dbReference type="PANTHER" id="PTHR46389:SF1">
    <property type="entry name" value="CHROMOBOX PROTEIN HOMOLOG 8"/>
    <property type="match status" value="1"/>
</dbReference>
<dbReference type="OrthoDB" id="1918685at2759"/>
<dbReference type="InParanoid" id="A0A672GU61"/>
<dbReference type="InterPro" id="IPR023779">
    <property type="entry name" value="Chromodomain_CS"/>
</dbReference>
<gene>
    <name evidence="8" type="primary">cbx8a</name>
</gene>
<dbReference type="InterPro" id="IPR052458">
    <property type="entry name" value="PcG_PRC1-like_component"/>
</dbReference>
<proteinExistence type="predicted"/>
<dbReference type="InterPro" id="IPR000953">
    <property type="entry name" value="Chromo/chromo_shadow_dom"/>
</dbReference>
<dbReference type="PANTHER" id="PTHR46389">
    <property type="entry name" value="POLYCOMB GROUP PROTEIN PC"/>
    <property type="match status" value="1"/>
</dbReference>
<dbReference type="Ensembl" id="ENSSFAT00005022734.1">
    <property type="protein sequence ID" value="ENSSFAP00005021812.1"/>
    <property type="gene ID" value="ENSSFAG00005011379.1"/>
</dbReference>
<organism evidence="8 9">
    <name type="scientific">Salarias fasciatus</name>
    <name type="common">Jewelled blenny</name>
    <name type="synonym">Blennius fasciatus</name>
    <dbReference type="NCBI Taxonomy" id="181472"/>
    <lineage>
        <taxon>Eukaryota</taxon>
        <taxon>Metazoa</taxon>
        <taxon>Chordata</taxon>
        <taxon>Craniata</taxon>
        <taxon>Vertebrata</taxon>
        <taxon>Euteleostomi</taxon>
        <taxon>Actinopterygii</taxon>
        <taxon>Neopterygii</taxon>
        <taxon>Teleostei</taxon>
        <taxon>Neoteleostei</taxon>
        <taxon>Acanthomorphata</taxon>
        <taxon>Ovalentaria</taxon>
        <taxon>Blenniimorphae</taxon>
        <taxon>Blenniiformes</taxon>
        <taxon>Blennioidei</taxon>
        <taxon>Blenniidae</taxon>
        <taxon>Salariinae</taxon>
        <taxon>Salarias</taxon>
    </lineage>
</organism>
<evidence type="ECO:0000256" key="3">
    <source>
        <dbReference type="ARBA" id="ARBA00023015"/>
    </source>
</evidence>
<dbReference type="InterPro" id="IPR033773">
    <property type="entry name" value="CBX7_C"/>
</dbReference>
<evidence type="ECO:0000313" key="9">
    <source>
        <dbReference type="Proteomes" id="UP000472267"/>
    </source>
</evidence>
<dbReference type="AlphaFoldDB" id="A0A672GU61"/>
<dbReference type="PRINTS" id="PR00504">
    <property type="entry name" value="CHROMODOMAIN"/>
</dbReference>
<keyword evidence="4" id="KW-0804">Transcription</keyword>
<dbReference type="CDD" id="cd18627">
    <property type="entry name" value="CD_polycomb_like"/>
    <property type="match status" value="1"/>
</dbReference>
<accession>A0A672GU61</accession>
<reference evidence="8" key="2">
    <citation type="submission" date="2025-08" db="UniProtKB">
        <authorList>
            <consortium name="Ensembl"/>
        </authorList>
    </citation>
    <scope>IDENTIFICATION</scope>
</reference>
<feature type="compositionally biased region" description="Basic residues" evidence="6">
    <location>
        <begin position="167"/>
        <end position="177"/>
    </location>
</feature>
<protein>
    <submittedName>
        <fullName evidence="8">Chromobox protein homolog 8-like</fullName>
    </submittedName>
</protein>
<keyword evidence="9" id="KW-1185">Reference proteome</keyword>
<feature type="region of interest" description="Disordered" evidence="6">
    <location>
        <begin position="129"/>
        <end position="224"/>
    </location>
</feature>
<reference evidence="8" key="3">
    <citation type="submission" date="2025-09" db="UniProtKB">
        <authorList>
            <consortium name="Ensembl"/>
        </authorList>
    </citation>
    <scope>IDENTIFICATION</scope>
</reference>